<dbReference type="EMBL" id="JBHSMQ010000009">
    <property type="protein sequence ID" value="MFC5457278.1"/>
    <property type="molecule type" value="Genomic_DNA"/>
</dbReference>
<feature type="transmembrane region" description="Helical" evidence="1">
    <location>
        <begin position="35"/>
        <end position="52"/>
    </location>
</feature>
<sequence>MSSISPHAFIVFLVVYCPLLIIAGNIAAKGGQHGLCTLSQFLSCVVLALLGQQEALPVGLGVAVLIANMLLLIRLARNAARLEKTPDTSDHESQPRD</sequence>
<keyword evidence="1" id="KW-1133">Transmembrane helix</keyword>
<dbReference type="Proteomes" id="UP001596052">
    <property type="component" value="Unassembled WGS sequence"/>
</dbReference>
<feature type="transmembrane region" description="Helical" evidence="1">
    <location>
        <begin position="6"/>
        <end position="28"/>
    </location>
</feature>
<protein>
    <submittedName>
        <fullName evidence="2">Uncharacterized protein</fullName>
    </submittedName>
</protein>
<reference evidence="3" key="1">
    <citation type="journal article" date="2019" name="Int. J. Syst. Evol. Microbiol.">
        <title>The Global Catalogue of Microorganisms (GCM) 10K type strain sequencing project: providing services to taxonomists for standard genome sequencing and annotation.</title>
        <authorList>
            <consortium name="The Broad Institute Genomics Platform"/>
            <consortium name="The Broad Institute Genome Sequencing Center for Infectious Disease"/>
            <person name="Wu L."/>
            <person name="Ma J."/>
        </authorList>
    </citation>
    <scope>NUCLEOTIDE SEQUENCE [LARGE SCALE GENOMIC DNA]</scope>
    <source>
        <strain evidence="3">CGMCC 4.1469</strain>
    </source>
</reference>
<comment type="caution">
    <text evidence="2">The sequence shown here is derived from an EMBL/GenBank/DDBJ whole genome shotgun (WGS) entry which is preliminary data.</text>
</comment>
<accession>A0ABW0KUX0</accession>
<organism evidence="2 3">
    <name type="scientific">Prosthecobacter fluviatilis</name>
    <dbReference type="NCBI Taxonomy" id="445931"/>
    <lineage>
        <taxon>Bacteria</taxon>
        <taxon>Pseudomonadati</taxon>
        <taxon>Verrucomicrobiota</taxon>
        <taxon>Verrucomicrobiia</taxon>
        <taxon>Verrucomicrobiales</taxon>
        <taxon>Verrucomicrobiaceae</taxon>
        <taxon>Prosthecobacter</taxon>
    </lineage>
</organism>
<evidence type="ECO:0000256" key="1">
    <source>
        <dbReference type="SAM" id="Phobius"/>
    </source>
</evidence>
<evidence type="ECO:0000313" key="3">
    <source>
        <dbReference type="Proteomes" id="UP001596052"/>
    </source>
</evidence>
<keyword evidence="1" id="KW-0812">Transmembrane</keyword>
<proteinExistence type="predicted"/>
<dbReference type="RefSeq" id="WP_377170402.1">
    <property type="nucleotide sequence ID" value="NZ_JBHSMQ010000009.1"/>
</dbReference>
<keyword evidence="1" id="KW-0472">Membrane</keyword>
<feature type="transmembrane region" description="Helical" evidence="1">
    <location>
        <begin position="58"/>
        <end position="76"/>
    </location>
</feature>
<evidence type="ECO:0000313" key="2">
    <source>
        <dbReference type="EMBL" id="MFC5457278.1"/>
    </source>
</evidence>
<name>A0ABW0KUX0_9BACT</name>
<keyword evidence="3" id="KW-1185">Reference proteome</keyword>
<gene>
    <name evidence="2" type="ORF">ACFQDI_20585</name>
</gene>